<dbReference type="RefSeq" id="WP_387404951.1">
    <property type="nucleotide sequence ID" value="NZ_JBIAQY010000008.1"/>
</dbReference>
<evidence type="ECO:0000256" key="11">
    <source>
        <dbReference type="SAM" id="Phobius"/>
    </source>
</evidence>
<dbReference type="Pfam" id="PF00512">
    <property type="entry name" value="HisKA"/>
    <property type="match status" value="1"/>
</dbReference>
<gene>
    <name evidence="14" type="ORF">ACFYXQ_23535</name>
</gene>
<dbReference type="PRINTS" id="PR00344">
    <property type="entry name" value="BCTRLSENSOR"/>
</dbReference>
<dbReference type="InterPro" id="IPR050428">
    <property type="entry name" value="TCS_sensor_his_kinase"/>
</dbReference>
<evidence type="ECO:0000256" key="10">
    <source>
        <dbReference type="ARBA" id="ARBA00023136"/>
    </source>
</evidence>
<dbReference type="GO" id="GO:0016301">
    <property type="term" value="F:kinase activity"/>
    <property type="evidence" value="ECO:0007669"/>
    <property type="project" value="UniProtKB-KW"/>
</dbReference>
<dbReference type="Pfam" id="PF02518">
    <property type="entry name" value="HATPase_c"/>
    <property type="match status" value="1"/>
</dbReference>
<feature type="domain" description="Histidine kinase" evidence="12">
    <location>
        <begin position="126"/>
        <end position="336"/>
    </location>
</feature>
<dbReference type="PANTHER" id="PTHR45436:SF5">
    <property type="entry name" value="SENSOR HISTIDINE KINASE TRCS"/>
    <property type="match status" value="1"/>
</dbReference>
<dbReference type="InterPro" id="IPR003660">
    <property type="entry name" value="HAMP_dom"/>
</dbReference>
<evidence type="ECO:0000259" key="13">
    <source>
        <dbReference type="PROSITE" id="PS50885"/>
    </source>
</evidence>
<dbReference type="PROSITE" id="PS50885">
    <property type="entry name" value="HAMP"/>
    <property type="match status" value="1"/>
</dbReference>
<keyword evidence="10 11" id="KW-0472">Membrane</keyword>
<feature type="transmembrane region" description="Helical" evidence="11">
    <location>
        <begin position="38"/>
        <end position="61"/>
    </location>
</feature>
<dbReference type="Gene3D" id="6.10.340.10">
    <property type="match status" value="1"/>
</dbReference>
<dbReference type="EC" id="2.7.13.3" evidence="3"/>
<comment type="subcellular location">
    <subcellularLocation>
        <location evidence="2">Cell membrane</location>
    </subcellularLocation>
</comment>
<accession>A0ABW6S392</accession>
<keyword evidence="8 11" id="KW-1133">Transmembrane helix</keyword>
<keyword evidence="6 11" id="KW-0812">Transmembrane</keyword>
<evidence type="ECO:0000256" key="5">
    <source>
        <dbReference type="ARBA" id="ARBA00022679"/>
    </source>
</evidence>
<dbReference type="CDD" id="cd00075">
    <property type="entry name" value="HATPase"/>
    <property type="match status" value="1"/>
</dbReference>
<dbReference type="CDD" id="cd06225">
    <property type="entry name" value="HAMP"/>
    <property type="match status" value="1"/>
</dbReference>
<keyword evidence="7 14" id="KW-0418">Kinase</keyword>
<evidence type="ECO:0000313" key="15">
    <source>
        <dbReference type="Proteomes" id="UP001601992"/>
    </source>
</evidence>
<evidence type="ECO:0000256" key="2">
    <source>
        <dbReference type="ARBA" id="ARBA00004236"/>
    </source>
</evidence>
<dbReference type="Gene3D" id="1.10.287.130">
    <property type="match status" value="1"/>
</dbReference>
<dbReference type="Proteomes" id="UP001601992">
    <property type="component" value="Unassembled WGS sequence"/>
</dbReference>
<dbReference type="SMART" id="SM00388">
    <property type="entry name" value="HisKA"/>
    <property type="match status" value="1"/>
</dbReference>
<dbReference type="SUPFAM" id="SSF55874">
    <property type="entry name" value="ATPase domain of HSP90 chaperone/DNA topoisomerase II/histidine kinase"/>
    <property type="match status" value="1"/>
</dbReference>
<dbReference type="InterPro" id="IPR036890">
    <property type="entry name" value="HATPase_C_sf"/>
</dbReference>
<evidence type="ECO:0000256" key="6">
    <source>
        <dbReference type="ARBA" id="ARBA00022692"/>
    </source>
</evidence>
<dbReference type="InterPro" id="IPR005467">
    <property type="entry name" value="His_kinase_dom"/>
</dbReference>
<dbReference type="InterPro" id="IPR004358">
    <property type="entry name" value="Sig_transdc_His_kin-like_C"/>
</dbReference>
<evidence type="ECO:0000256" key="1">
    <source>
        <dbReference type="ARBA" id="ARBA00000085"/>
    </source>
</evidence>
<dbReference type="InterPro" id="IPR003661">
    <property type="entry name" value="HisK_dim/P_dom"/>
</dbReference>
<name>A0ABW6S392_9NOCA</name>
<evidence type="ECO:0000256" key="4">
    <source>
        <dbReference type="ARBA" id="ARBA00022553"/>
    </source>
</evidence>
<dbReference type="SUPFAM" id="SSF47384">
    <property type="entry name" value="Homodimeric domain of signal transducing histidine kinase"/>
    <property type="match status" value="1"/>
</dbReference>
<sequence length="337" mass="35795">MITPFGPARAVIAEPVGRDAQVLGTVLLVTPTTAARHAVAAVWLALTTAALLAFLLATVAARWLARWILRPVAELDSATAAITAGRLSARAPVLGPPELRQLEQRFNAMADAVTDALDRQRAFVSDASHELRTPLAVLSLRLENLRPHLIGSGTTAYEQALEEMDRMTTLLDDLLALARIESGTVLAEPVDLVGELEPRLRTWQEVATAATITLLTELPPQLRAVCPPETAGRVADIAIDNALKFTEPGGRVTVTLTAAGPSARLSITDNGPGLPGDEIAFARQRFWRSTRHANIDGSGLGLAIADELATAAHGRLSLASATPHGLTVTRELSLQEL</sequence>
<dbReference type="CDD" id="cd00082">
    <property type="entry name" value="HisKA"/>
    <property type="match status" value="1"/>
</dbReference>
<dbReference type="Pfam" id="PF00672">
    <property type="entry name" value="HAMP"/>
    <property type="match status" value="1"/>
</dbReference>
<dbReference type="SUPFAM" id="SSF158472">
    <property type="entry name" value="HAMP domain-like"/>
    <property type="match status" value="1"/>
</dbReference>
<dbReference type="SMART" id="SM00304">
    <property type="entry name" value="HAMP"/>
    <property type="match status" value="1"/>
</dbReference>
<dbReference type="Gene3D" id="3.30.565.10">
    <property type="entry name" value="Histidine kinase-like ATPase, C-terminal domain"/>
    <property type="match status" value="1"/>
</dbReference>
<reference evidence="14 15" key="1">
    <citation type="submission" date="2024-10" db="EMBL/GenBank/DDBJ databases">
        <title>The Natural Products Discovery Center: Release of the First 8490 Sequenced Strains for Exploring Actinobacteria Biosynthetic Diversity.</title>
        <authorList>
            <person name="Kalkreuter E."/>
            <person name="Kautsar S.A."/>
            <person name="Yang D."/>
            <person name="Bader C.D."/>
            <person name="Teijaro C.N."/>
            <person name="Fluegel L."/>
            <person name="Davis C.M."/>
            <person name="Simpson J.R."/>
            <person name="Lauterbach L."/>
            <person name="Steele A.D."/>
            <person name="Gui C."/>
            <person name="Meng S."/>
            <person name="Li G."/>
            <person name="Viehrig K."/>
            <person name="Ye F."/>
            <person name="Su P."/>
            <person name="Kiefer A.F."/>
            <person name="Nichols A."/>
            <person name="Cepeda A.J."/>
            <person name="Yan W."/>
            <person name="Fan B."/>
            <person name="Jiang Y."/>
            <person name="Adhikari A."/>
            <person name="Zheng C.-J."/>
            <person name="Schuster L."/>
            <person name="Cowan T.M."/>
            <person name="Smanski M.J."/>
            <person name="Chevrette M.G."/>
            <person name="De Carvalho L.P.S."/>
            <person name="Shen B."/>
        </authorList>
    </citation>
    <scope>NUCLEOTIDE SEQUENCE [LARGE SCALE GENOMIC DNA]</scope>
    <source>
        <strain evidence="14 15">NPDC002593</strain>
    </source>
</reference>
<keyword evidence="9" id="KW-0902">Two-component regulatory system</keyword>
<evidence type="ECO:0000256" key="9">
    <source>
        <dbReference type="ARBA" id="ARBA00023012"/>
    </source>
</evidence>
<keyword evidence="5" id="KW-0808">Transferase</keyword>
<dbReference type="PROSITE" id="PS50109">
    <property type="entry name" value="HIS_KIN"/>
    <property type="match status" value="1"/>
</dbReference>
<dbReference type="EMBL" id="JBIAQY010000008">
    <property type="protein sequence ID" value="MFF3570760.1"/>
    <property type="molecule type" value="Genomic_DNA"/>
</dbReference>
<dbReference type="SMART" id="SM00387">
    <property type="entry name" value="HATPase_c"/>
    <property type="match status" value="1"/>
</dbReference>
<dbReference type="InterPro" id="IPR003594">
    <property type="entry name" value="HATPase_dom"/>
</dbReference>
<feature type="domain" description="HAMP" evidence="13">
    <location>
        <begin position="66"/>
        <end position="118"/>
    </location>
</feature>
<evidence type="ECO:0000256" key="7">
    <source>
        <dbReference type="ARBA" id="ARBA00022777"/>
    </source>
</evidence>
<keyword evidence="15" id="KW-1185">Reference proteome</keyword>
<keyword evidence="4" id="KW-0597">Phosphoprotein</keyword>
<dbReference type="PANTHER" id="PTHR45436">
    <property type="entry name" value="SENSOR HISTIDINE KINASE YKOH"/>
    <property type="match status" value="1"/>
</dbReference>
<evidence type="ECO:0000256" key="3">
    <source>
        <dbReference type="ARBA" id="ARBA00012438"/>
    </source>
</evidence>
<evidence type="ECO:0000256" key="8">
    <source>
        <dbReference type="ARBA" id="ARBA00022989"/>
    </source>
</evidence>
<organism evidence="14 15">
    <name type="scientific">Nocardia jiangxiensis</name>
    <dbReference type="NCBI Taxonomy" id="282685"/>
    <lineage>
        <taxon>Bacteria</taxon>
        <taxon>Bacillati</taxon>
        <taxon>Actinomycetota</taxon>
        <taxon>Actinomycetes</taxon>
        <taxon>Mycobacteriales</taxon>
        <taxon>Nocardiaceae</taxon>
        <taxon>Nocardia</taxon>
    </lineage>
</organism>
<comment type="catalytic activity">
    <reaction evidence="1">
        <text>ATP + protein L-histidine = ADP + protein N-phospho-L-histidine.</text>
        <dbReference type="EC" id="2.7.13.3"/>
    </reaction>
</comment>
<comment type="caution">
    <text evidence="14">The sequence shown here is derived from an EMBL/GenBank/DDBJ whole genome shotgun (WGS) entry which is preliminary data.</text>
</comment>
<evidence type="ECO:0000313" key="14">
    <source>
        <dbReference type="EMBL" id="MFF3570760.1"/>
    </source>
</evidence>
<proteinExistence type="predicted"/>
<protein>
    <recommendedName>
        <fullName evidence="3">histidine kinase</fullName>
        <ecNumber evidence="3">2.7.13.3</ecNumber>
    </recommendedName>
</protein>
<evidence type="ECO:0000259" key="12">
    <source>
        <dbReference type="PROSITE" id="PS50109"/>
    </source>
</evidence>
<dbReference type="InterPro" id="IPR036097">
    <property type="entry name" value="HisK_dim/P_sf"/>
</dbReference>